<dbReference type="RefSeq" id="WP_328518180.1">
    <property type="nucleotide sequence ID" value="NZ_CP118158.1"/>
</dbReference>
<gene>
    <name evidence="8" type="ORF">ACFQMA_07580</name>
</gene>
<evidence type="ECO:0000256" key="5">
    <source>
        <dbReference type="SAM" id="MobiDB-lite"/>
    </source>
</evidence>
<evidence type="ECO:0000256" key="6">
    <source>
        <dbReference type="SAM" id="Phobius"/>
    </source>
</evidence>
<feature type="compositionally biased region" description="Polar residues" evidence="5">
    <location>
        <begin position="295"/>
        <end position="310"/>
    </location>
</feature>
<dbReference type="SUPFAM" id="SSF52540">
    <property type="entry name" value="P-loop containing nucleoside triphosphate hydrolases"/>
    <property type="match status" value="1"/>
</dbReference>
<dbReference type="GO" id="GO:0005524">
    <property type="term" value="F:ATP binding"/>
    <property type="evidence" value="ECO:0007669"/>
    <property type="project" value="UniProtKB-KW"/>
</dbReference>
<protein>
    <submittedName>
        <fullName evidence="8">ATP-binding protein</fullName>
    </submittedName>
</protein>
<keyword evidence="9" id="KW-1185">Reference proteome</keyword>
<accession>A0ABD5Y1D7</accession>
<feature type="compositionally biased region" description="Acidic residues" evidence="5">
    <location>
        <begin position="320"/>
        <end position="332"/>
    </location>
</feature>
<feature type="transmembrane region" description="Helical" evidence="6">
    <location>
        <begin position="427"/>
        <end position="448"/>
    </location>
</feature>
<evidence type="ECO:0000256" key="4">
    <source>
        <dbReference type="ARBA" id="ARBA00048988"/>
    </source>
</evidence>
<dbReference type="Proteomes" id="UP001596432">
    <property type="component" value="Unassembled WGS sequence"/>
</dbReference>
<name>A0ABD5Y1D7_9EURY</name>
<dbReference type="InterPro" id="IPR002789">
    <property type="entry name" value="HerA_central"/>
</dbReference>
<dbReference type="InterPro" id="IPR027417">
    <property type="entry name" value="P-loop_NTPase"/>
</dbReference>
<feature type="region of interest" description="Disordered" evidence="5">
    <location>
        <begin position="288"/>
        <end position="370"/>
    </location>
</feature>
<dbReference type="GO" id="GO:0043138">
    <property type="term" value="F:3'-5' DNA helicase activity"/>
    <property type="evidence" value="ECO:0007669"/>
    <property type="project" value="UniProtKB-EC"/>
</dbReference>
<comment type="similarity">
    <text evidence="1">Belongs to the HerA family.</text>
</comment>
<comment type="catalytic activity">
    <reaction evidence="2">
        <text>Couples ATP hydrolysis with the unwinding of duplex DNA by translocating in the 3'-5' direction.</text>
        <dbReference type="EC" id="5.6.2.4"/>
    </reaction>
</comment>
<proteinExistence type="inferred from homology"/>
<keyword evidence="8" id="KW-0547">Nucleotide-binding</keyword>
<evidence type="ECO:0000256" key="3">
    <source>
        <dbReference type="ARBA" id="ARBA00048954"/>
    </source>
</evidence>
<keyword evidence="8" id="KW-0067">ATP-binding</keyword>
<dbReference type="PANTHER" id="PTHR42957:SF1">
    <property type="entry name" value="HELICASE MJ1565-RELATED"/>
    <property type="match status" value="1"/>
</dbReference>
<dbReference type="GO" id="GO:0043139">
    <property type="term" value="F:5'-3' DNA helicase activity"/>
    <property type="evidence" value="ECO:0007669"/>
    <property type="project" value="UniProtKB-EC"/>
</dbReference>
<evidence type="ECO:0000256" key="1">
    <source>
        <dbReference type="ARBA" id="ARBA00007816"/>
    </source>
</evidence>
<dbReference type="EMBL" id="JBHTAS010000001">
    <property type="protein sequence ID" value="MFC7139699.1"/>
    <property type="molecule type" value="Genomic_DNA"/>
</dbReference>
<keyword evidence="6" id="KW-1133">Transmembrane helix</keyword>
<feature type="compositionally biased region" description="Low complexity" evidence="5">
    <location>
        <begin position="354"/>
        <end position="367"/>
    </location>
</feature>
<reference evidence="8 9" key="1">
    <citation type="journal article" date="2019" name="Int. J. Syst. Evol. Microbiol.">
        <title>The Global Catalogue of Microorganisms (GCM) 10K type strain sequencing project: providing services to taxonomists for standard genome sequencing and annotation.</title>
        <authorList>
            <consortium name="The Broad Institute Genomics Platform"/>
            <consortium name="The Broad Institute Genome Sequencing Center for Infectious Disease"/>
            <person name="Wu L."/>
            <person name="Ma J."/>
        </authorList>
    </citation>
    <scope>NUCLEOTIDE SEQUENCE [LARGE SCALE GENOMIC DNA]</scope>
    <source>
        <strain evidence="8 9">XZYJT29</strain>
    </source>
</reference>
<evidence type="ECO:0000256" key="2">
    <source>
        <dbReference type="ARBA" id="ARBA00034617"/>
    </source>
</evidence>
<evidence type="ECO:0000313" key="8">
    <source>
        <dbReference type="EMBL" id="MFC7139699.1"/>
    </source>
</evidence>
<comment type="catalytic activity">
    <reaction evidence="4">
        <text>ATP + H2O = ADP + phosphate + H(+)</text>
        <dbReference type="Rhea" id="RHEA:13065"/>
        <dbReference type="ChEBI" id="CHEBI:15377"/>
        <dbReference type="ChEBI" id="CHEBI:15378"/>
        <dbReference type="ChEBI" id="CHEBI:30616"/>
        <dbReference type="ChEBI" id="CHEBI:43474"/>
        <dbReference type="ChEBI" id="CHEBI:456216"/>
        <dbReference type="EC" id="5.6.2.4"/>
    </reaction>
</comment>
<feature type="domain" description="Helicase HerA central" evidence="7">
    <location>
        <begin position="29"/>
        <end position="75"/>
    </location>
</feature>
<dbReference type="GeneID" id="87624356"/>
<sequence length="449" mass="47273">MADTPDAITLSEDGFSMPTLEVLTGRGFVTGKSGSGKSNTVSVIAEELLAAEVPLLIVDTDGEYYGLKEEFELLHVGGDDHCDLQVTPANAEQIAAVALDRQVPVILDVSGYRDPDEGRELVGEVVEELFVREKTAKTPFLVIVEEAHEFVPEQGSRDGVGETLIRVAKRGRKRGLGVCALSQRPASVSKDYITQCDWLVWHRLTWENDTKVVGRILGDQAADDVEDLDDGEAIVMTDWDDRVQRVTFRRKRTFDAGATPDLDSVDRPDLKSVDGDLLADLRSAVDADVTRDATGEQSTDGDAPTTGTDSKGSDGSAENGAEDESAGDDLTDADGTTTANASASSTGSSGGRASGAAATTAASDGGAEPATDPAWEAAQFLTYLTGGLVAGVGRGVTFLARAGGRALTWTADRLSDTPRGRRRVEALLPKVLLVALGLLVGLAVGLLVV</sequence>
<evidence type="ECO:0000313" key="9">
    <source>
        <dbReference type="Proteomes" id="UP001596432"/>
    </source>
</evidence>
<comment type="caution">
    <text evidence="8">The sequence shown here is derived from an EMBL/GenBank/DDBJ whole genome shotgun (WGS) entry which is preliminary data.</text>
</comment>
<keyword evidence="6" id="KW-0472">Membrane</keyword>
<comment type="catalytic activity">
    <reaction evidence="3">
        <text>ATP + H2O = ADP + phosphate + H(+)</text>
        <dbReference type="Rhea" id="RHEA:13065"/>
        <dbReference type="ChEBI" id="CHEBI:15377"/>
        <dbReference type="ChEBI" id="CHEBI:15378"/>
        <dbReference type="ChEBI" id="CHEBI:30616"/>
        <dbReference type="ChEBI" id="CHEBI:43474"/>
        <dbReference type="ChEBI" id="CHEBI:456216"/>
        <dbReference type="EC" id="5.6.2.3"/>
    </reaction>
</comment>
<dbReference type="PANTHER" id="PTHR42957">
    <property type="entry name" value="HELICASE MJ1565-RELATED"/>
    <property type="match status" value="1"/>
</dbReference>
<dbReference type="AlphaFoldDB" id="A0ABD5Y1D7"/>
<dbReference type="InterPro" id="IPR008571">
    <property type="entry name" value="HerA-like"/>
</dbReference>
<evidence type="ECO:0000259" key="7">
    <source>
        <dbReference type="Pfam" id="PF01935"/>
    </source>
</evidence>
<organism evidence="8 9">
    <name type="scientific">Halosimplex aquaticum</name>
    <dbReference type="NCBI Taxonomy" id="3026162"/>
    <lineage>
        <taxon>Archaea</taxon>
        <taxon>Methanobacteriati</taxon>
        <taxon>Methanobacteriota</taxon>
        <taxon>Stenosarchaea group</taxon>
        <taxon>Halobacteria</taxon>
        <taxon>Halobacteriales</taxon>
        <taxon>Haloarculaceae</taxon>
        <taxon>Halosimplex</taxon>
    </lineage>
</organism>
<keyword evidence="6" id="KW-0812">Transmembrane</keyword>
<dbReference type="Pfam" id="PF01935">
    <property type="entry name" value="DUF87"/>
    <property type="match status" value="1"/>
</dbReference>
<feature type="compositionally biased region" description="Low complexity" evidence="5">
    <location>
        <begin position="333"/>
        <end position="347"/>
    </location>
</feature>
<dbReference type="Gene3D" id="3.40.50.300">
    <property type="entry name" value="P-loop containing nucleotide triphosphate hydrolases"/>
    <property type="match status" value="1"/>
</dbReference>